<dbReference type="EMBL" id="GBHO01026995">
    <property type="protein sequence ID" value="JAG16609.1"/>
    <property type="molecule type" value="Transcribed_RNA"/>
</dbReference>
<feature type="coiled-coil region" evidence="1">
    <location>
        <begin position="106"/>
        <end position="133"/>
    </location>
</feature>
<reference evidence="2" key="1">
    <citation type="journal article" date="2014" name="PLoS ONE">
        <title>Transcriptome-Based Identification of ABC Transporters in the Western Tarnished Plant Bug Lygus hesperus.</title>
        <authorList>
            <person name="Hull J.J."/>
            <person name="Chaney K."/>
            <person name="Geib S.M."/>
            <person name="Fabrick J.A."/>
            <person name="Brent C.S."/>
            <person name="Walsh D."/>
            <person name="Lavine L.C."/>
        </authorList>
    </citation>
    <scope>NUCLEOTIDE SEQUENCE</scope>
</reference>
<feature type="coiled-coil region" evidence="1">
    <location>
        <begin position="6"/>
        <end position="47"/>
    </location>
</feature>
<reference evidence="2" key="2">
    <citation type="submission" date="2014-07" db="EMBL/GenBank/DDBJ databases">
        <authorList>
            <person name="Hull J."/>
        </authorList>
    </citation>
    <scope>NUCLEOTIDE SEQUENCE</scope>
</reference>
<dbReference type="AlphaFoldDB" id="A0A0A9X9J0"/>
<sequence>MGSVIVDRLAQELRRDKAARDALKEDNKKLEAESKKLEKELKILMKEEPTNDKTQHLDTEGYRQFVEQQKIKEALKKQIGAEKERLRILIESRTDITELNVDALSQAELIRIVKQLERRKVDAQSKLHGTEQSLNSTAKEVAKLQDAQKMYQTEFELRDRKRGTTRMQR</sequence>
<proteinExistence type="predicted"/>
<name>A0A0A9X9J0_LYGHE</name>
<keyword evidence="1" id="KW-0175">Coiled coil</keyword>
<protein>
    <submittedName>
        <fullName evidence="2">Uncharacterized protein</fullName>
    </submittedName>
</protein>
<evidence type="ECO:0000256" key="1">
    <source>
        <dbReference type="SAM" id="Coils"/>
    </source>
</evidence>
<evidence type="ECO:0000313" key="2">
    <source>
        <dbReference type="EMBL" id="JAG16609.1"/>
    </source>
</evidence>
<accession>A0A0A9X9J0</accession>
<organism evidence="2">
    <name type="scientific">Lygus hesperus</name>
    <name type="common">Western plant bug</name>
    <dbReference type="NCBI Taxonomy" id="30085"/>
    <lineage>
        <taxon>Eukaryota</taxon>
        <taxon>Metazoa</taxon>
        <taxon>Ecdysozoa</taxon>
        <taxon>Arthropoda</taxon>
        <taxon>Hexapoda</taxon>
        <taxon>Insecta</taxon>
        <taxon>Pterygota</taxon>
        <taxon>Neoptera</taxon>
        <taxon>Paraneoptera</taxon>
        <taxon>Hemiptera</taxon>
        <taxon>Heteroptera</taxon>
        <taxon>Panheteroptera</taxon>
        <taxon>Cimicomorpha</taxon>
        <taxon>Miridae</taxon>
        <taxon>Mirini</taxon>
        <taxon>Lygus</taxon>
    </lineage>
</organism>
<gene>
    <name evidence="2" type="ORF">CM83_29843</name>
</gene>